<evidence type="ECO:0000256" key="1">
    <source>
        <dbReference type="SAM" id="Phobius"/>
    </source>
</evidence>
<organism evidence="2 3">
    <name type="scientific">Streptomyces coacervatus</name>
    <dbReference type="NCBI Taxonomy" id="647381"/>
    <lineage>
        <taxon>Bacteria</taxon>
        <taxon>Bacillati</taxon>
        <taxon>Actinomycetota</taxon>
        <taxon>Actinomycetes</taxon>
        <taxon>Kitasatosporales</taxon>
        <taxon>Streptomycetaceae</taxon>
        <taxon>Streptomyces</taxon>
    </lineage>
</organism>
<protein>
    <submittedName>
        <fullName evidence="2">Uncharacterized protein</fullName>
    </submittedName>
</protein>
<reference evidence="3" key="1">
    <citation type="journal article" date="2019" name="Int. J. Syst. Evol. Microbiol.">
        <title>The Global Catalogue of Microorganisms (GCM) 10K type strain sequencing project: providing services to taxonomists for standard genome sequencing and annotation.</title>
        <authorList>
            <consortium name="The Broad Institute Genomics Platform"/>
            <consortium name="The Broad Institute Genome Sequencing Center for Infectious Disease"/>
            <person name="Wu L."/>
            <person name="Ma J."/>
        </authorList>
    </citation>
    <scope>NUCLEOTIDE SEQUENCE [LARGE SCALE GENOMIC DNA]</scope>
    <source>
        <strain evidence="3">JCM 17138</strain>
    </source>
</reference>
<dbReference type="Proteomes" id="UP001501009">
    <property type="component" value="Unassembled WGS sequence"/>
</dbReference>
<dbReference type="EMBL" id="BAABDE010000017">
    <property type="protein sequence ID" value="GAA3800586.1"/>
    <property type="molecule type" value="Genomic_DNA"/>
</dbReference>
<dbReference type="RefSeq" id="WP_275778036.1">
    <property type="nucleotide sequence ID" value="NZ_BAABDE010000017.1"/>
</dbReference>
<proteinExistence type="predicted"/>
<gene>
    <name evidence="2" type="ORF">GCM10022403_038590</name>
</gene>
<evidence type="ECO:0000313" key="2">
    <source>
        <dbReference type="EMBL" id="GAA3800586.1"/>
    </source>
</evidence>
<comment type="caution">
    <text evidence="2">The sequence shown here is derived from an EMBL/GenBank/DDBJ whole genome shotgun (WGS) entry which is preliminary data.</text>
</comment>
<feature type="transmembrane region" description="Helical" evidence="1">
    <location>
        <begin position="12"/>
        <end position="32"/>
    </location>
</feature>
<sequence length="64" mass="6824">MSDKQDLQQQNVKLSLVSMGLVLVLVFGSGFFDGVSGWIFLVAMAVGIIGCVARIARNSHVGSR</sequence>
<evidence type="ECO:0000313" key="3">
    <source>
        <dbReference type="Proteomes" id="UP001501009"/>
    </source>
</evidence>
<keyword evidence="1" id="KW-0812">Transmembrane</keyword>
<keyword evidence="1" id="KW-0472">Membrane</keyword>
<keyword evidence="3" id="KW-1185">Reference proteome</keyword>
<keyword evidence="1" id="KW-1133">Transmembrane helix</keyword>
<feature type="transmembrane region" description="Helical" evidence="1">
    <location>
        <begin position="38"/>
        <end position="56"/>
    </location>
</feature>
<accession>A0ABP7HS24</accession>
<name>A0ABP7HS24_9ACTN</name>